<dbReference type="InterPro" id="IPR011333">
    <property type="entry name" value="SKP1/BTB/POZ_sf"/>
</dbReference>
<feature type="region of interest" description="Disordered" evidence="1">
    <location>
        <begin position="45"/>
        <end position="65"/>
    </location>
</feature>
<gene>
    <name evidence="2" type="ORF">N0V84_008989</name>
</gene>
<evidence type="ECO:0000256" key="1">
    <source>
        <dbReference type="SAM" id="MobiDB-lite"/>
    </source>
</evidence>
<dbReference type="SUPFAM" id="SSF54695">
    <property type="entry name" value="POZ domain"/>
    <property type="match status" value="1"/>
</dbReference>
<evidence type="ECO:0000313" key="2">
    <source>
        <dbReference type="EMBL" id="KAJ4314286.1"/>
    </source>
</evidence>
<proteinExistence type="predicted"/>
<dbReference type="OrthoDB" id="5275938at2759"/>
<dbReference type="Gene3D" id="3.30.710.10">
    <property type="entry name" value="Potassium Channel Kv1.1, Chain A"/>
    <property type="match status" value="1"/>
</dbReference>
<dbReference type="AlphaFoldDB" id="A0A9W8W753"/>
<name>A0A9W8W753_9HYPO</name>
<organism evidence="2 3">
    <name type="scientific">Fusarium piperis</name>
    <dbReference type="NCBI Taxonomy" id="1435070"/>
    <lineage>
        <taxon>Eukaryota</taxon>
        <taxon>Fungi</taxon>
        <taxon>Dikarya</taxon>
        <taxon>Ascomycota</taxon>
        <taxon>Pezizomycotina</taxon>
        <taxon>Sordariomycetes</taxon>
        <taxon>Hypocreomycetidae</taxon>
        <taxon>Hypocreales</taxon>
        <taxon>Nectriaceae</taxon>
        <taxon>Fusarium</taxon>
        <taxon>Fusarium solani species complex</taxon>
    </lineage>
</organism>
<protein>
    <recommendedName>
        <fullName evidence="4">BTB domain-containing protein</fullName>
    </recommendedName>
</protein>
<sequence>MGKSAARVSTSIFSPSPNVNALTFPHFSESVLYITQLHDILSHMSAPSSTHKRKRGDDSPVATGSMREEGILERVAPDGDVIFVLGGGIDRVQVQSSIMKSASPVFSVMLAGHFREGQMLQDAAASGQPVEIPLPGDDFEAFRLICIAIHRQANTTQYCPSEQVLMRVLQIADKYNLVDSVFLSMEFWARRYVPDPTLNHFLLMIICHQIKSQDLFQLFSRSLVLNHGGSFMTLAAENEQHICDSVTRGTIYKLACALEEMRATMMRRITKFINAEMMARFNNGHSDNVLSSDIIPYYRLLRGVLDSYSRNPGLHSVGNDYSINDLTAQIMKIETSFPTENGRSYNAPTPNAIPVYMALLRRLRGLNENFVGLCLDCLEVDKLDFDCRGIHKL</sequence>
<evidence type="ECO:0008006" key="4">
    <source>
        <dbReference type="Google" id="ProtNLM"/>
    </source>
</evidence>
<dbReference type="EMBL" id="JAPEUR010000234">
    <property type="protein sequence ID" value="KAJ4314286.1"/>
    <property type="molecule type" value="Genomic_DNA"/>
</dbReference>
<evidence type="ECO:0000313" key="3">
    <source>
        <dbReference type="Proteomes" id="UP001140502"/>
    </source>
</evidence>
<accession>A0A9W8W753</accession>
<dbReference type="Proteomes" id="UP001140502">
    <property type="component" value="Unassembled WGS sequence"/>
</dbReference>
<comment type="caution">
    <text evidence="2">The sequence shown here is derived from an EMBL/GenBank/DDBJ whole genome shotgun (WGS) entry which is preliminary data.</text>
</comment>
<reference evidence="2" key="1">
    <citation type="submission" date="2022-10" db="EMBL/GenBank/DDBJ databases">
        <title>Tapping the CABI collections for fungal endophytes: first genome assemblies for Collariella, Neodidymelliopsis, Ascochyta clinopodiicola, Didymella pomorum, Didymosphaeria variabile, Neocosmospora piperis and Neocucurbitaria cava.</title>
        <authorList>
            <person name="Hill R."/>
        </authorList>
    </citation>
    <scope>NUCLEOTIDE SEQUENCE</scope>
    <source>
        <strain evidence="2">IMI 366586</strain>
    </source>
</reference>
<keyword evidence="3" id="KW-1185">Reference proteome</keyword>